<name>A0ABP9F949_9ACTN</name>
<keyword evidence="3" id="KW-1185">Reference proteome</keyword>
<reference evidence="3" key="1">
    <citation type="journal article" date="2019" name="Int. J. Syst. Evol. Microbiol.">
        <title>The Global Catalogue of Microorganisms (GCM) 10K type strain sequencing project: providing services to taxonomists for standard genome sequencing and annotation.</title>
        <authorList>
            <consortium name="The Broad Institute Genomics Platform"/>
            <consortium name="The Broad Institute Genome Sequencing Center for Infectious Disease"/>
            <person name="Wu L."/>
            <person name="Ma J."/>
        </authorList>
    </citation>
    <scope>NUCLEOTIDE SEQUENCE [LARGE SCALE GENOMIC DNA]</scope>
    <source>
        <strain evidence="3">JCM 19125</strain>
    </source>
</reference>
<keyword evidence="1" id="KW-0175">Coiled coil</keyword>
<proteinExistence type="predicted"/>
<accession>A0ABP9F949</accession>
<feature type="coiled-coil region" evidence="1">
    <location>
        <begin position="64"/>
        <end position="98"/>
    </location>
</feature>
<comment type="caution">
    <text evidence="2">The sequence shown here is derived from an EMBL/GenBank/DDBJ whole genome shotgun (WGS) entry which is preliminary data.</text>
</comment>
<evidence type="ECO:0000313" key="3">
    <source>
        <dbReference type="Proteomes" id="UP001501521"/>
    </source>
</evidence>
<gene>
    <name evidence="2" type="ORF">GCM10025789_11180</name>
</gene>
<dbReference type="Proteomes" id="UP001501521">
    <property type="component" value="Unassembled WGS sequence"/>
</dbReference>
<dbReference type="EMBL" id="BAABLV010000018">
    <property type="protein sequence ID" value="GAA4895456.1"/>
    <property type="molecule type" value="Genomic_DNA"/>
</dbReference>
<evidence type="ECO:0000256" key="1">
    <source>
        <dbReference type="SAM" id="Coils"/>
    </source>
</evidence>
<sequence length="116" mass="13113">MPRVDSDLVTLQQAAQDNERLRKALVAELEGMRGEMTTLVAELASARDDARVIAERLVERDIAYDELRDKLSEQEAVNRESLETIAAQKRHIERLKKQLSRPVRALAKRALGRGHG</sequence>
<evidence type="ECO:0000313" key="2">
    <source>
        <dbReference type="EMBL" id="GAA4895456.1"/>
    </source>
</evidence>
<protein>
    <submittedName>
        <fullName evidence="2">Uncharacterized protein</fullName>
    </submittedName>
</protein>
<organism evidence="2 3">
    <name type="scientific">Tessaracoccus lubricantis</name>
    <dbReference type="NCBI Taxonomy" id="545543"/>
    <lineage>
        <taxon>Bacteria</taxon>
        <taxon>Bacillati</taxon>
        <taxon>Actinomycetota</taxon>
        <taxon>Actinomycetes</taxon>
        <taxon>Propionibacteriales</taxon>
        <taxon>Propionibacteriaceae</taxon>
        <taxon>Tessaracoccus</taxon>
    </lineage>
</organism>